<dbReference type="GO" id="GO:0003700">
    <property type="term" value="F:DNA-binding transcription factor activity"/>
    <property type="evidence" value="ECO:0007669"/>
    <property type="project" value="TreeGrafter"/>
</dbReference>
<comment type="caution">
    <text evidence="5">The sequence shown here is derived from an EMBL/GenBank/DDBJ whole genome shotgun (WGS) entry which is preliminary data.</text>
</comment>
<gene>
    <name evidence="5" type="ORF">IAA17_09010</name>
</gene>
<dbReference type="EMBL" id="DXBC01000143">
    <property type="protein sequence ID" value="HIZ79911.1"/>
    <property type="molecule type" value="Genomic_DNA"/>
</dbReference>
<evidence type="ECO:0000256" key="1">
    <source>
        <dbReference type="ARBA" id="ARBA00023015"/>
    </source>
</evidence>
<proteinExistence type="predicted"/>
<dbReference type="Proteomes" id="UP000824101">
    <property type="component" value="Unassembled WGS sequence"/>
</dbReference>
<dbReference type="Pfam" id="PF13416">
    <property type="entry name" value="SBP_bac_8"/>
    <property type="match status" value="1"/>
</dbReference>
<name>A0A9D2K607_9FIRM</name>
<dbReference type="PANTHER" id="PTHR30146:SF109">
    <property type="entry name" value="HTH-TYPE TRANSCRIPTIONAL REGULATOR GALS"/>
    <property type="match status" value="1"/>
</dbReference>
<evidence type="ECO:0000259" key="4">
    <source>
        <dbReference type="PROSITE" id="PS50932"/>
    </source>
</evidence>
<reference evidence="5" key="2">
    <citation type="submission" date="2021-04" db="EMBL/GenBank/DDBJ databases">
        <authorList>
            <person name="Gilroy R."/>
        </authorList>
    </citation>
    <scope>NUCLEOTIDE SEQUENCE</scope>
    <source>
        <strain evidence="5">ChiBcec1-1093</strain>
    </source>
</reference>
<dbReference type="InterPro" id="IPR006059">
    <property type="entry name" value="SBP"/>
</dbReference>
<protein>
    <submittedName>
        <fullName evidence="5">Extracellular solute-binding protein</fullName>
    </submittedName>
</protein>
<evidence type="ECO:0000256" key="2">
    <source>
        <dbReference type="ARBA" id="ARBA00023125"/>
    </source>
</evidence>
<keyword evidence="1" id="KW-0805">Transcription regulation</keyword>
<dbReference type="PROSITE" id="PS50932">
    <property type="entry name" value="HTH_LACI_2"/>
    <property type="match status" value="1"/>
</dbReference>
<dbReference type="Pfam" id="PF00356">
    <property type="entry name" value="LacI"/>
    <property type="match status" value="1"/>
</dbReference>
<dbReference type="CDD" id="cd01392">
    <property type="entry name" value="HTH_LacI"/>
    <property type="match status" value="1"/>
</dbReference>
<dbReference type="InterPro" id="IPR000843">
    <property type="entry name" value="HTH_LacI"/>
</dbReference>
<dbReference type="SUPFAM" id="SSF47413">
    <property type="entry name" value="lambda repressor-like DNA-binding domains"/>
    <property type="match status" value="1"/>
</dbReference>
<keyword evidence="3" id="KW-0804">Transcription</keyword>
<organism evidence="5 6">
    <name type="scientific">Candidatus Lachnoclostridium stercorigallinarum</name>
    <dbReference type="NCBI Taxonomy" id="2838634"/>
    <lineage>
        <taxon>Bacteria</taxon>
        <taxon>Bacillati</taxon>
        <taxon>Bacillota</taxon>
        <taxon>Clostridia</taxon>
        <taxon>Lachnospirales</taxon>
        <taxon>Lachnospiraceae</taxon>
    </lineage>
</organism>
<keyword evidence="2" id="KW-0238">DNA-binding</keyword>
<dbReference type="Gene3D" id="3.40.190.10">
    <property type="entry name" value="Periplasmic binding protein-like II"/>
    <property type="match status" value="2"/>
</dbReference>
<evidence type="ECO:0000256" key="3">
    <source>
        <dbReference type="ARBA" id="ARBA00023163"/>
    </source>
</evidence>
<dbReference type="PANTHER" id="PTHR30146">
    <property type="entry name" value="LACI-RELATED TRANSCRIPTIONAL REPRESSOR"/>
    <property type="match status" value="1"/>
</dbReference>
<dbReference type="AlphaFoldDB" id="A0A9D2K607"/>
<dbReference type="InterPro" id="IPR028082">
    <property type="entry name" value="Peripla_BP_I"/>
</dbReference>
<evidence type="ECO:0000313" key="5">
    <source>
        <dbReference type="EMBL" id="HIZ79911.1"/>
    </source>
</evidence>
<dbReference type="PROSITE" id="PS00356">
    <property type="entry name" value="HTH_LACI_1"/>
    <property type="match status" value="1"/>
</dbReference>
<reference evidence="5" key="1">
    <citation type="journal article" date="2021" name="PeerJ">
        <title>Extensive microbial diversity within the chicken gut microbiome revealed by metagenomics and culture.</title>
        <authorList>
            <person name="Gilroy R."/>
            <person name="Ravi A."/>
            <person name="Getino M."/>
            <person name="Pursley I."/>
            <person name="Horton D.L."/>
            <person name="Alikhan N.F."/>
            <person name="Baker D."/>
            <person name="Gharbi K."/>
            <person name="Hall N."/>
            <person name="Watson M."/>
            <person name="Adriaenssens E.M."/>
            <person name="Foster-Nyarko E."/>
            <person name="Jarju S."/>
            <person name="Secka A."/>
            <person name="Antonio M."/>
            <person name="Oren A."/>
            <person name="Chaudhuri R.R."/>
            <person name="La Ragione R."/>
            <person name="Hildebrand F."/>
            <person name="Pallen M.J."/>
        </authorList>
    </citation>
    <scope>NUCLEOTIDE SEQUENCE</scope>
    <source>
        <strain evidence="5">ChiBcec1-1093</strain>
    </source>
</reference>
<dbReference type="SUPFAM" id="SSF53850">
    <property type="entry name" value="Periplasmic binding protein-like II"/>
    <property type="match status" value="1"/>
</dbReference>
<dbReference type="GO" id="GO:0000976">
    <property type="term" value="F:transcription cis-regulatory region binding"/>
    <property type="evidence" value="ECO:0007669"/>
    <property type="project" value="TreeGrafter"/>
</dbReference>
<dbReference type="Gene3D" id="3.40.50.2300">
    <property type="match status" value="2"/>
</dbReference>
<accession>A0A9D2K607</accession>
<dbReference type="Gene3D" id="1.10.260.40">
    <property type="entry name" value="lambda repressor-like DNA-binding domains"/>
    <property type="match status" value="1"/>
</dbReference>
<evidence type="ECO:0000313" key="6">
    <source>
        <dbReference type="Proteomes" id="UP000824101"/>
    </source>
</evidence>
<dbReference type="SUPFAM" id="SSF53822">
    <property type="entry name" value="Periplasmic binding protein-like I"/>
    <property type="match status" value="1"/>
</dbReference>
<sequence length="747" mass="84520">MATIKDIAKYAGVSHGTVSNVLNRKGNVSAEKIKLVEQAAKALGYQINSQASKLRSGKSENICIIVPRMDLKMYGKLYAGIEKELHEQDYTIEILCSEGMASTESRLLKKALSLRPTAIVLVSCRFKNEEPVPEETTVIMVDRFVKGFPENSVFLSFDYEKAGREIAEKCVQDGNKSIALLCENERYSSDRSFIKSVSEVLENEGCYFEVLEAPEPMKFNRAFDLLYAADPFDAIIAMSREDVENIEMAHSYNSQVELPRIYSLVSRTFGLENSDMYELDYKLMGQHIAKIILRKEEFLKRAREGKIKRGKSGVAEVTEEGRFPQRKISAPGREETIRFLTVNNSTGQAIKRLLPLFKEQTGIEVNMVETPYDELRKMVSKMKVTGETVFDMVRIDMAWMLGDSEKIFRKMNEDDPVIRRIRSAVFPGIPEEYYSVNGAMYALPLDACVQMLFCRKDIFEDELIKRGYYENTRRKLSIPGSFQEYNQVAAFFTRRYNKKSPTGYGTTLTCGRSYTAACEVLPRFYELGGCIPDRNGRVQVLSEKMKAAVESCMESEQYATKEPHFWWQEAAEVFSDGFTAMNILFSNYASDMVRNVSSKVAGKIIYAEVPGGNPLLGGGSVGITKSTEKEEACLKFLDWLYSDEISEMVTYLGGFIGNRNIVKNADILELYPWIEGIEEMFRKGKRGSQKKKNQWFDEFAFEDILGSAVISAMSGTSTVDEALGEAQRICDRLFNREEQAGEAGRQG</sequence>
<feature type="domain" description="HTH lacI-type" evidence="4">
    <location>
        <begin position="2"/>
        <end position="56"/>
    </location>
</feature>
<dbReference type="SMART" id="SM00354">
    <property type="entry name" value="HTH_LACI"/>
    <property type="match status" value="1"/>
</dbReference>
<dbReference type="InterPro" id="IPR010982">
    <property type="entry name" value="Lambda_DNA-bd_dom_sf"/>
</dbReference>